<dbReference type="EMBL" id="CACRXK020008554">
    <property type="protein sequence ID" value="CAB4015048.1"/>
    <property type="molecule type" value="Genomic_DNA"/>
</dbReference>
<gene>
    <name evidence="2" type="ORF">PACLA_8A023833</name>
</gene>
<evidence type="ECO:0000313" key="3">
    <source>
        <dbReference type="Proteomes" id="UP001152795"/>
    </source>
</evidence>
<sequence>MATKALKNENQLLRSEIQDLKSQLNKVSQDLNTQMSIAKTAIEKTQDNANPNHFEGEEQAKAIEFLSKQYDDLHAFRKQASQDLNRIDKNLDKVSRRCDEIAEAIEASEEYSYQYNIKITNVPQISERESAEATAKLCVKLFSAMGVEDVSLQDIDIAHRVPHRRVSQYPDAIICKFVRRLAKRKVMAARKESSSVTSEQLDIGTISNPDFRVNIYDHLTPRLQSLLYEAKKYQKMGYKFCWVKNSSICLRKAENSRITKMKSLQDLTNLIQQESTGNDSMLND</sequence>
<dbReference type="InterPro" id="IPR057251">
    <property type="entry name" value="FP_C"/>
</dbReference>
<comment type="caution">
    <text evidence="2">The sequence shown here is derived from an EMBL/GenBank/DDBJ whole genome shotgun (WGS) entry which is preliminary data.</text>
</comment>
<evidence type="ECO:0000259" key="1">
    <source>
        <dbReference type="Pfam" id="PF25298"/>
    </source>
</evidence>
<accession>A0A6S7JZP5</accession>
<protein>
    <recommendedName>
        <fullName evidence="1">FP protein C-terminal domain-containing protein</fullName>
    </recommendedName>
</protein>
<dbReference type="OrthoDB" id="7484295at2759"/>
<feature type="domain" description="FP protein C-terminal" evidence="1">
    <location>
        <begin position="220"/>
        <end position="270"/>
    </location>
</feature>
<proteinExistence type="predicted"/>
<name>A0A6S7JZP5_PARCT</name>
<dbReference type="Proteomes" id="UP001152795">
    <property type="component" value="Unassembled WGS sequence"/>
</dbReference>
<keyword evidence="3" id="KW-1185">Reference proteome</keyword>
<evidence type="ECO:0000313" key="2">
    <source>
        <dbReference type="EMBL" id="CAB4015048.1"/>
    </source>
</evidence>
<dbReference type="AlphaFoldDB" id="A0A6S7JZP5"/>
<organism evidence="2 3">
    <name type="scientific">Paramuricea clavata</name>
    <name type="common">Red gorgonian</name>
    <name type="synonym">Violescent sea-whip</name>
    <dbReference type="NCBI Taxonomy" id="317549"/>
    <lineage>
        <taxon>Eukaryota</taxon>
        <taxon>Metazoa</taxon>
        <taxon>Cnidaria</taxon>
        <taxon>Anthozoa</taxon>
        <taxon>Octocorallia</taxon>
        <taxon>Malacalcyonacea</taxon>
        <taxon>Plexauridae</taxon>
        <taxon>Paramuricea</taxon>
    </lineage>
</organism>
<dbReference type="Pfam" id="PF25298">
    <property type="entry name" value="Baculo_FP_2nd"/>
    <property type="match status" value="1"/>
</dbReference>
<dbReference type="Gene3D" id="3.30.70.1820">
    <property type="entry name" value="L1 transposable element, RRM domain"/>
    <property type="match status" value="1"/>
</dbReference>
<reference evidence="2" key="1">
    <citation type="submission" date="2020-04" db="EMBL/GenBank/DDBJ databases">
        <authorList>
            <person name="Alioto T."/>
            <person name="Alioto T."/>
            <person name="Gomez Garrido J."/>
        </authorList>
    </citation>
    <scope>NUCLEOTIDE SEQUENCE</scope>
    <source>
        <strain evidence="2">A484AB</strain>
    </source>
</reference>